<gene>
    <name evidence="1" type="ORF">rCG_26957</name>
</gene>
<dbReference type="Proteomes" id="UP000234681">
    <property type="component" value="Chromosome 3"/>
</dbReference>
<name>A6HP82_RAT</name>
<proteinExistence type="predicted"/>
<sequence length="49" mass="5677">MCQCRCSHVKDFLSLGSEGWQSLPRELRDWIPRNSWSDVLLVTSNSKLP</sequence>
<dbReference type="EMBL" id="CH473949">
    <property type="protein sequence ID" value="EDL79833.1"/>
    <property type="molecule type" value="Genomic_DNA"/>
</dbReference>
<dbReference type="AlphaFoldDB" id="A6HP82"/>
<reference evidence="2" key="1">
    <citation type="submission" date="2005-09" db="EMBL/GenBank/DDBJ databases">
        <authorList>
            <person name="Mural R.J."/>
            <person name="Li P.W."/>
            <person name="Adams M.D."/>
            <person name="Amanatides P.G."/>
            <person name="Baden-Tillson H."/>
            <person name="Barnstead M."/>
            <person name="Chin S.H."/>
            <person name="Dew I."/>
            <person name="Evans C.A."/>
            <person name="Ferriera S."/>
            <person name="Flanigan M."/>
            <person name="Fosler C."/>
            <person name="Glodek A."/>
            <person name="Gu Z."/>
            <person name="Holt R.A."/>
            <person name="Jennings D."/>
            <person name="Kraft C.L."/>
            <person name="Lu F."/>
            <person name="Nguyen T."/>
            <person name="Nusskern D.R."/>
            <person name="Pfannkoch C.M."/>
            <person name="Sitter C."/>
            <person name="Sutton G.G."/>
            <person name="Venter J.C."/>
            <person name="Wang Z."/>
            <person name="Woodage T."/>
            <person name="Zheng X.H."/>
            <person name="Zhong F."/>
        </authorList>
    </citation>
    <scope>NUCLEOTIDE SEQUENCE [LARGE SCALE GENOMIC DNA]</scope>
    <source>
        <strain>BN</strain>
        <strain evidence="2">Sprague-Dawley</strain>
    </source>
</reference>
<evidence type="ECO:0000313" key="2">
    <source>
        <dbReference type="Proteomes" id="UP000234681"/>
    </source>
</evidence>
<organism evidence="1 2">
    <name type="scientific">Rattus norvegicus</name>
    <name type="common">Rat</name>
    <dbReference type="NCBI Taxonomy" id="10116"/>
    <lineage>
        <taxon>Eukaryota</taxon>
        <taxon>Metazoa</taxon>
        <taxon>Chordata</taxon>
        <taxon>Craniata</taxon>
        <taxon>Vertebrata</taxon>
        <taxon>Euteleostomi</taxon>
        <taxon>Mammalia</taxon>
        <taxon>Eutheria</taxon>
        <taxon>Euarchontoglires</taxon>
        <taxon>Glires</taxon>
        <taxon>Rodentia</taxon>
        <taxon>Myomorpha</taxon>
        <taxon>Muroidea</taxon>
        <taxon>Muridae</taxon>
        <taxon>Murinae</taxon>
        <taxon>Rattus</taxon>
    </lineage>
</organism>
<accession>A6HP82</accession>
<evidence type="ECO:0000313" key="1">
    <source>
        <dbReference type="EMBL" id="EDL79833.1"/>
    </source>
</evidence>
<protein>
    <submittedName>
        <fullName evidence="1">RCG26957</fullName>
    </submittedName>
</protein>